<dbReference type="AlphaFoldDB" id="A0A6C0DU24"/>
<protein>
    <submittedName>
        <fullName evidence="1">Uncharacterized protein</fullName>
    </submittedName>
</protein>
<dbReference type="EMBL" id="MN739677">
    <property type="protein sequence ID" value="QHT20317.1"/>
    <property type="molecule type" value="Genomic_DNA"/>
</dbReference>
<accession>A0A6C0DU24</accession>
<sequence length="101" mass="11465">MIDYTYLEMEDSLNLLIFLLKSVDSDTLIEVTNDYYSVTHPLVNAIKYLANECLIGEDGHPDRENMDTIVRAGFPIFPGEQDRFGWLTGCIELSRGLITFG</sequence>
<reference evidence="1" key="1">
    <citation type="journal article" date="2020" name="Nature">
        <title>Giant virus diversity and host interactions through global metagenomics.</title>
        <authorList>
            <person name="Schulz F."/>
            <person name="Roux S."/>
            <person name="Paez-Espino D."/>
            <person name="Jungbluth S."/>
            <person name="Walsh D.A."/>
            <person name="Denef V.J."/>
            <person name="McMahon K.D."/>
            <person name="Konstantinidis K.T."/>
            <person name="Eloe-Fadrosh E.A."/>
            <person name="Kyrpides N.C."/>
            <person name="Woyke T."/>
        </authorList>
    </citation>
    <scope>NUCLEOTIDE SEQUENCE</scope>
    <source>
        <strain evidence="1">GVMAG-M-3300023174-60</strain>
    </source>
</reference>
<evidence type="ECO:0000313" key="1">
    <source>
        <dbReference type="EMBL" id="QHT20317.1"/>
    </source>
</evidence>
<name>A0A6C0DU24_9ZZZZ</name>
<proteinExistence type="predicted"/>
<organism evidence="1">
    <name type="scientific">viral metagenome</name>
    <dbReference type="NCBI Taxonomy" id="1070528"/>
    <lineage>
        <taxon>unclassified sequences</taxon>
        <taxon>metagenomes</taxon>
        <taxon>organismal metagenomes</taxon>
    </lineage>
</organism>